<dbReference type="AlphaFoldDB" id="A0A3G1L198"/>
<evidence type="ECO:0000313" key="1">
    <source>
        <dbReference type="EMBL" id="ATW28553.1"/>
    </source>
</evidence>
<dbReference type="PIRSF" id="PIRSF012293">
    <property type="entry name" value="EutA"/>
    <property type="match status" value="1"/>
</dbReference>
<dbReference type="Gene3D" id="3.30.420.40">
    <property type="match status" value="1"/>
</dbReference>
<name>A0A3G1L198_FORW1</name>
<dbReference type="SUPFAM" id="SSF53067">
    <property type="entry name" value="Actin-like ATPase domain"/>
    <property type="match status" value="1"/>
</dbReference>
<gene>
    <name evidence="1" type="ORF">DCMF_11570</name>
</gene>
<dbReference type="KEGG" id="fwa:DCMF_11570"/>
<organism evidence="1 2">
    <name type="scientific">Formimonas warabiya</name>
    <dbReference type="NCBI Taxonomy" id="1761012"/>
    <lineage>
        <taxon>Bacteria</taxon>
        <taxon>Bacillati</taxon>
        <taxon>Bacillota</taxon>
        <taxon>Clostridia</taxon>
        <taxon>Eubacteriales</taxon>
        <taxon>Peptococcaceae</taxon>
        <taxon>Candidatus Formimonas</taxon>
    </lineage>
</organism>
<dbReference type="InterPro" id="IPR050696">
    <property type="entry name" value="FtsA/MreB"/>
</dbReference>
<evidence type="ECO:0000313" key="2">
    <source>
        <dbReference type="Proteomes" id="UP000323521"/>
    </source>
</evidence>
<dbReference type="EMBL" id="CP017634">
    <property type="protein sequence ID" value="ATW28553.1"/>
    <property type="molecule type" value="Genomic_DNA"/>
</dbReference>
<dbReference type="Proteomes" id="UP000323521">
    <property type="component" value="Chromosome"/>
</dbReference>
<dbReference type="GO" id="GO:0016829">
    <property type="term" value="F:lyase activity"/>
    <property type="evidence" value="ECO:0007669"/>
    <property type="project" value="UniProtKB-KW"/>
</dbReference>
<dbReference type="InterPro" id="IPR043129">
    <property type="entry name" value="ATPase_NBD"/>
</dbReference>
<keyword evidence="2" id="KW-1185">Reference proteome</keyword>
<dbReference type="Pfam" id="PF06277">
    <property type="entry name" value="EutA"/>
    <property type="match status" value="1"/>
</dbReference>
<dbReference type="InterPro" id="IPR009377">
    <property type="entry name" value="EutA"/>
</dbReference>
<protein>
    <submittedName>
        <fullName evidence="1">Ethanolamine ammonia lyase-activating protein</fullName>
    </submittedName>
</protein>
<proteinExistence type="predicted"/>
<dbReference type="PANTHER" id="PTHR32432:SF13">
    <property type="entry name" value="ETHANOLAMINE AMMONIA-LYASE REACTIVASE EUTA"/>
    <property type="match status" value="1"/>
</dbReference>
<reference evidence="1 2" key="1">
    <citation type="submission" date="2016-10" db="EMBL/GenBank/DDBJ databases">
        <title>Complete Genome Sequence of Peptococcaceae strain DCMF.</title>
        <authorList>
            <person name="Edwards R.J."/>
            <person name="Holland S.I."/>
            <person name="Deshpande N.P."/>
            <person name="Wong Y.K."/>
            <person name="Ertan H."/>
            <person name="Manefield M."/>
            <person name="Russell T.L."/>
            <person name="Lee M.J."/>
        </authorList>
    </citation>
    <scope>NUCLEOTIDE SEQUENCE [LARGE SCALE GENOMIC DNA]</scope>
    <source>
        <strain evidence="1 2">DCMF</strain>
    </source>
</reference>
<accession>A0A3G1L198</accession>
<keyword evidence="1" id="KW-0456">Lyase</keyword>
<dbReference type="PANTHER" id="PTHR32432">
    <property type="entry name" value="CELL DIVISION PROTEIN FTSA-RELATED"/>
    <property type="match status" value="1"/>
</dbReference>
<sequence>MVISRLTIKNIAPGSAVPRMEITDKEVLHRSDIHFTPLKDHDLIDAVAVARIVVTEYQKAGLTPEGIDTGAVIITGETAKKENAKNILESMAGLAGDFVVATAGVNLESILAGKGSGAAAYSKEKHRVTVNIDIGGGTSNIGVFREGRTIDTACLNIGGHLIEIEKNSDKITYIAAPARGVLRECGLSLAVGDRVHLSELKTVAGMMAKSIVESITKSNLADVTKELLMTPPLRLDYPVERVMISGGVADYVYSDFNPMSVAQVSQYGDIGPLLGWAVREELRQAGIDPVQPGETIRATVIGAGTHSVNLSGSTITVREESLPLKNVSVISPFPEGIPESMEEIAACVHIAVERVVSDGSTQHVALAMDGPERVTFSAIQTLADGLIKGMAPYLGEGKPLIIVLQKDCAKVLGQTLQIRMGSLAEIVCIDQVRVDEGDYIDLGKPLMGGRVVPVVVKTLVFENRPQ</sequence>